<feature type="compositionally biased region" description="Basic and acidic residues" evidence="1">
    <location>
        <begin position="829"/>
        <end position="851"/>
    </location>
</feature>
<protein>
    <submittedName>
        <fullName evidence="4">Uncharacterized protein</fullName>
    </submittedName>
</protein>
<accession>A0ABQ9FYH7</accession>
<feature type="region of interest" description="Disordered" evidence="1">
    <location>
        <begin position="522"/>
        <end position="563"/>
    </location>
</feature>
<dbReference type="PANTHER" id="PTHR21595:SF0">
    <property type="entry name" value="PATRONIN"/>
    <property type="match status" value="1"/>
</dbReference>
<feature type="region of interest" description="Disordered" evidence="1">
    <location>
        <begin position="622"/>
        <end position="689"/>
    </location>
</feature>
<gene>
    <name evidence="4" type="ORF">KUTeg_000388</name>
</gene>
<dbReference type="InterPro" id="IPR022613">
    <property type="entry name" value="CH_CAMSAP_2"/>
</dbReference>
<feature type="compositionally biased region" description="Basic and acidic residues" evidence="1">
    <location>
        <begin position="1303"/>
        <end position="1337"/>
    </location>
</feature>
<sequence length="1393" mass="157158">MDSSLGDADQIEGDVIEIIPLGEYESQKAKLKASLSWILHKAYTGDIPSEFNPPFYETPEGTLHVKPRLANLLVTSELYCLACTNMFGDSHSQWQGHWRIIQALSRKGIYVAEADKNAVTETVLMKTAPFQRFASFNASSELPSNMDDTLMFWINKVSATVQHRILKSSQLIEGETQQKVRIVSRNTPRDNLDIPVIDDIIKDIGIADSLHNLRLVRSFCNKHIPVKCFHLSYEDLLYTHNDLKQNIYVMISELFYWFELKKADCVLDAQRKEEETSWEDSNKIHISIDSQLEDSFSDDRIEGLDLSGPSDSTPSPTPTFGMADSRQHKTVITPGHPDYLELESVTSGANSSRTYVCNDQPDKVEVKPEDFLPKMEPLLPARLKTAKEKINNHSKEEERGDTSERRKMRSPPKTKSSLSSSQVTDISDESGSISDVVTPLPDDQLSARDAISSPRQYSKGYVGFVMVGDPSKDVASVRSHSGSEKSVDTDKEIKASYTVTDHAYTSESARAAGIPVVDSTEILTHQRRGSREGSVASSRSSGDFSDHESQKIHRDHKTRESENIKTLFSQNKDLFTVPKPVPKIIQKSPSKSKPLTTNFAEIKRLKQTIGKVDNSGYVYMQHGQEASNKDQRKSSIKDKSEKNKPEKKTSFAALPNQTTWQQTSSQKQAESDRMENGDDKQASGMEMSQIRLKLEEKRKLIERKKQTMELQQQKMRQRLGKTAFLHVVSKTKDDEASPTGTGGISEQVNESQDASSGGDVERPSSLQTDMSSNNLTSTPQRAFSREGIQQTIENVRKKWFQEEPGSSIDQQEQMSSNIDNMRDKAPAVHEEQMSYDRENVRDKTPISREHVTSQPEFTVPKQIPQDLQQRETTQKPLKTDNIPRAQSPKQKIQESVRHVSQDHKETESDYNTSLDKLNQSLTDLQGEIMKLSLQKEHLKIVDTPKKDISDSKEQTMAQSRIMGDMQVPTPERIVLGMGTGDQYSSPTMPPPQPFIPQQPVVIQGQPGPILTCQNQFIPVSPATVQYPGYAPGHPIPPTYAHQSPYTPQNLPHGYTQSPPYPHHVIPPQLSPITSSPYAATVPYQPYSPATNTYTVPSSHSHHPNVSIATGHSGAQIYHPTSVHQPYSETVSRIPQNEPAIVTTQQSESERIKQLHGDSDETKNQNGFFVSFGDDSSNKKVKPNLSSSEVRSDARLKSQQKLESNSVLSNDTLSHEDTTSKTDSMLEQTTDVSNLSNADDHSLSQNTSGIGFVIGDEPTAEDEMYRKKEKLAQLQMKRREEQERKRQYKEIEMQRRKEREMIKKEEEERRKAEEKTRREMIFKQYQEKKRAAEDDIPKRKEKPSKPRPKSMFIKAKDGTISDEGSLENLSSQAFTIDHTVKICEKIDFLDDLFH</sequence>
<dbReference type="InterPro" id="IPR058042">
    <property type="entry name" value="CAMSAP_N"/>
</dbReference>
<feature type="compositionally biased region" description="Polar residues" evidence="1">
    <location>
        <begin position="1196"/>
        <end position="1211"/>
    </location>
</feature>
<feature type="compositionally biased region" description="Polar residues" evidence="1">
    <location>
        <begin position="422"/>
        <end position="435"/>
    </location>
</feature>
<feature type="region of interest" description="Disordered" evidence="1">
    <location>
        <begin position="829"/>
        <end position="910"/>
    </location>
</feature>
<feature type="region of interest" description="Disordered" evidence="1">
    <location>
        <begin position="300"/>
        <end position="325"/>
    </location>
</feature>
<feature type="compositionally biased region" description="Polar residues" evidence="1">
    <location>
        <begin position="1232"/>
        <end position="1248"/>
    </location>
</feature>
<dbReference type="EMBL" id="JARBDR010000018">
    <property type="protein sequence ID" value="KAJ8321917.1"/>
    <property type="molecule type" value="Genomic_DNA"/>
</dbReference>
<feature type="region of interest" description="Disordered" evidence="1">
    <location>
        <begin position="1232"/>
        <end position="1251"/>
    </location>
</feature>
<evidence type="ECO:0000313" key="5">
    <source>
        <dbReference type="Proteomes" id="UP001217089"/>
    </source>
</evidence>
<evidence type="ECO:0000256" key="1">
    <source>
        <dbReference type="SAM" id="MobiDB-lite"/>
    </source>
</evidence>
<dbReference type="InterPro" id="IPR031372">
    <property type="entry name" value="CAMSAP_CC1"/>
</dbReference>
<feature type="region of interest" description="Disordered" evidence="1">
    <location>
        <begin position="1303"/>
        <end position="1363"/>
    </location>
</feature>
<keyword evidence="5" id="KW-1185">Reference proteome</keyword>
<feature type="compositionally biased region" description="Basic residues" evidence="1">
    <location>
        <begin position="1338"/>
        <end position="1347"/>
    </location>
</feature>
<dbReference type="Proteomes" id="UP001217089">
    <property type="component" value="Unassembled WGS sequence"/>
</dbReference>
<feature type="compositionally biased region" description="Basic and acidic residues" evidence="1">
    <location>
        <begin position="481"/>
        <end position="491"/>
    </location>
</feature>
<feature type="region of interest" description="Disordered" evidence="1">
    <location>
        <begin position="1124"/>
        <end position="1224"/>
    </location>
</feature>
<feature type="domain" description="CASAMP N-terminal" evidence="3">
    <location>
        <begin position="15"/>
        <end position="131"/>
    </location>
</feature>
<feature type="region of interest" description="Disordered" evidence="1">
    <location>
        <begin position="729"/>
        <end position="785"/>
    </location>
</feature>
<feature type="compositionally biased region" description="Basic and acidic residues" evidence="1">
    <location>
        <begin position="1147"/>
        <end position="1162"/>
    </location>
</feature>
<feature type="region of interest" description="Disordered" evidence="1">
    <location>
        <begin position="470"/>
        <end position="491"/>
    </location>
</feature>
<feature type="region of interest" description="Disordered" evidence="1">
    <location>
        <begin position="386"/>
        <end position="453"/>
    </location>
</feature>
<feature type="compositionally biased region" description="Low complexity" evidence="1">
    <location>
        <begin position="532"/>
        <end position="543"/>
    </location>
</feature>
<feature type="compositionally biased region" description="Basic and acidic residues" evidence="1">
    <location>
        <begin position="627"/>
        <end position="649"/>
    </location>
</feature>
<feature type="compositionally biased region" description="Basic and acidic residues" evidence="1">
    <location>
        <begin position="891"/>
        <end position="907"/>
    </location>
</feature>
<feature type="compositionally biased region" description="Polar residues" evidence="1">
    <location>
        <begin position="1124"/>
        <end position="1134"/>
    </location>
</feature>
<evidence type="ECO:0000259" key="3">
    <source>
        <dbReference type="Pfam" id="PF25532"/>
    </source>
</evidence>
<evidence type="ECO:0000313" key="4">
    <source>
        <dbReference type="EMBL" id="KAJ8321917.1"/>
    </source>
</evidence>
<dbReference type="Pfam" id="PF11971">
    <property type="entry name" value="CAMSAP_CH"/>
    <property type="match status" value="1"/>
</dbReference>
<reference evidence="4 5" key="1">
    <citation type="submission" date="2022-12" db="EMBL/GenBank/DDBJ databases">
        <title>Chromosome-level genome of Tegillarca granosa.</title>
        <authorList>
            <person name="Kim J."/>
        </authorList>
    </citation>
    <scope>NUCLEOTIDE SEQUENCE [LARGE SCALE GENOMIC DNA]</scope>
    <source>
        <strain evidence="4">Teg-2019</strain>
        <tissue evidence="4">Adductor muscle</tissue>
    </source>
</reference>
<dbReference type="PANTHER" id="PTHR21595">
    <property type="entry name" value="PATRONIN"/>
    <property type="match status" value="1"/>
</dbReference>
<evidence type="ECO:0000259" key="2">
    <source>
        <dbReference type="Pfam" id="PF11971"/>
    </source>
</evidence>
<comment type="caution">
    <text evidence="4">The sequence shown here is derived from an EMBL/GenBank/DDBJ whole genome shotgun (WGS) entry which is preliminary data.</text>
</comment>
<feature type="compositionally biased region" description="Low complexity" evidence="1">
    <location>
        <begin position="657"/>
        <end position="668"/>
    </location>
</feature>
<dbReference type="InterPro" id="IPR032940">
    <property type="entry name" value="CAMSAP"/>
</dbReference>
<dbReference type="Pfam" id="PF25532">
    <property type="entry name" value="CH_CAMSAP2_N"/>
    <property type="match status" value="1"/>
</dbReference>
<feature type="compositionally biased region" description="Basic and acidic residues" evidence="1">
    <location>
        <begin position="544"/>
        <end position="563"/>
    </location>
</feature>
<feature type="compositionally biased region" description="Polar residues" evidence="1">
    <location>
        <begin position="764"/>
        <end position="785"/>
    </location>
</feature>
<feature type="compositionally biased region" description="Polar residues" evidence="1">
    <location>
        <begin position="744"/>
        <end position="755"/>
    </location>
</feature>
<dbReference type="Pfam" id="PF17095">
    <property type="entry name" value="CAMSAP_CC1"/>
    <property type="match status" value="1"/>
</dbReference>
<feature type="compositionally biased region" description="Basic and acidic residues" evidence="1">
    <location>
        <begin position="386"/>
        <end position="405"/>
    </location>
</feature>
<name>A0ABQ9FYH7_TEGGR</name>
<feature type="compositionally biased region" description="Basic and acidic residues" evidence="1">
    <location>
        <begin position="669"/>
        <end position="681"/>
    </location>
</feature>
<feature type="domain" description="CASAMP second calponin-homology" evidence="2">
    <location>
        <begin position="202"/>
        <end position="239"/>
    </location>
</feature>
<proteinExistence type="predicted"/>
<organism evidence="4 5">
    <name type="scientific">Tegillarca granosa</name>
    <name type="common">Malaysian cockle</name>
    <name type="synonym">Anadara granosa</name>
    <dbReference type="NCBI Taxonomy" id="220873"/>
    <lineage>
        <taxon>Eukaryota</taxon>
        <taxon>Metazoa</taxon>
        <taxon>Spiralia</taxon>
        <taxon>Lophotrochozoa</taxon>
        <taxon>Mollusca</taxon>
        <taxon>Bivalvia</taxon>
        <taxon>Autobranchia</taxon>
        <taxon>Pteriomorphia</taxon>
        <taxon>Arcoida</taxon>
        <taxon>Arcoidea</taxon>
        <taxon>Arcidae</taxon>
        <taxon>Tegillarca</taxon>
    </lineage>
</organism>